<dbReference type="InterPro" id="IPR026960">
    <property type="entry name" value="RVT-Znf"/>
</dbReference>
<evidence type="ECO:0000256" key="2">
    <source>
        <dbReference type="SAM" id="MobiDB-lite"/>
    </source>
</evidence>
<dbReference type="SUPFAM" id="SSF56219">
    <property type="entry name" value="DNase I-like"/>
    <property type="match status" value="1"/>
</dbReference>
<dbReference type="CDD" id="cd01650">
    <property type="entry name" value="RT_nLTR_like"/>
    <property type="match status" value="1"/>
</dbReference>
<feature type="compositionally biased region" description="Basic and acidic residues" evidence="2">
    <location>
        <begin position="178"/>
        <end position="187"/>
    </location>
</feature>
<feature type="compositionally biased region" description="Basic and acidic residues" evidence="2">
    <location>
        <begin position="37"/>
        <end position="59"/>
    </location>
</feature>
<feature type="compositionally biased region" description="Basic and acidic residues" evidence="2">
    <location>
        <begin position="1"/>
        <end position="10"/>
    </location>
</feature>
<evidence type="ECO:0000256" key="1">
    <source>
        <dbReference type="PROSITE-ProRule" id="PRU00176"/>
    </source>
</evidence>
<feature type="domain" description="Reverse transcriptase" evidence="4">
    <location>
        <begin position="1214"/>
        <end position="1492"/>
    </location>
</feature>
<dbReference type="InterPro" id="IPR000504">
    <property type="entry name" value="RRM_dom"/>
</dbReference>
<feature type="region of interest" description="Disordered" evidence="2">
    <location>
        <begin position="588"/>
        <end position="616"/>
    </location>
</feature>
<evidence type="ECO:0008006" key="7">
    <source>
        <dbReference type="Google" id="ProtNLM"/>
    </source>
</evidence>
<feature type="domain" description="RRM" evidence="3">
    <location>
        <begin position="72"/>
        <end position="149"/>
    </location>
</feature>
<evidence type="ECO:0000313" key="6">
    <source>
        <dbReference type="Proteomes" id="UP001054252"/>
    </source>
</evidence>
<dbReference type="PANTHER" id="PTHR33116">
    <property type="entry name" value="REVERSE TRANSCRIPTASE ZINC-BINDING DOMAIN-CONTAINING PROTEIN-RELATED-RELATED"/>
    <property type="match status" value="1"/>
</dbReference>
<dbReference type="InterPro" id="IPR035979">
    <property type="entry name" value="RBD_domain_sf"/>
</dbReference>
<feature type="region of interest" description="Disordered" evidence="2">
    <location>
        <begin position="537"/>
        <end position="569"/>
    </location>
</feature>
<keyword evidence="1" id="KW-0694">RNA-binding</keyword>
<dbReference type="InterPro" id="IPR012677">
    <property type="entry name" value="Nucleotide-bd_a/b_plait_sf"/>
</dbReference>
<feature type="region of interest" description="Disordered" evidence="2">
    <location>
        <begin position="642"/>
        <end position="696"/>
    </location>
</feature>
<name>A0AAV5L5L6_9ROSI</name>
<dbReference type="EMBL" id="BPVZ01000094">
    <property type="protein sequence ID" value="GKV32244.1"/>
    <property type="molecule type" value="Genomic_DNA"/>
</dbReference>
<dbReference type="InterPro" id="IPR000477">
    <property type="entry name" value="RT_dom"/>
</dbReference>
<keyword evidence="6" id="KW-1185">Reference proteome</keyword>
<feature type="region of interest" description="Disordered" evidence="2">
    <location>
        <begin position="435"/>
        <end position="501"/>
    </location>
</feature>
<dbReference type="Gene3D" id="3.60.10.10">
    <property type="entry name" value="Endonuclease/exonuclease/phosphatase"/>
    <property type="match status" value="1"/>
</dbReference>
<dbReference type="InterPro" id="IPR043502">
    <property type="entry name" value="DNA/RNA_pol_sf"/>
</dbReference>
<dbReference type="PROSITE" id="PS50102">
    <property type="entry name" value="RRM"/>
    <property type="match status" value="1"/>
</dbReference>
<dbReference type="Pfam" id="PF00078">
    <property type="entry name" value="RVT_1"/>
    <property type="match status" value="1"/>
</dbReference>
<feature type="compositionally biased region" description="Basic and acidic residues" evidence="2">
    <location>
        <begin position="538"/>
        <end position="555"/>
    </location>
</feature>
<feature type="region of interest" description="Disordered" evidence="2">
    <location>
        <begin position="177"/>
        <end position="239"/>
    </location>
</feature>
<feature type="compositionally biased region" description="Basic and acidic residues" evidence="2">
    <location>
        <begin position="476"/>
        <end position="487"/>
    </location>
</feature>
<dbReference type="Pfam" id="PF03372">
    <property type="entry name" value="Exo_endo_phos"/>
    <property type="match status" value="1"/>
</dbReference>
<dbReference type="SUPFAM" id="SSF54928">
    <property type="entry name" value="RNA-binding domain, RBD"/>
    <property type="match status" value="1"/>
</dbReference>
<protein>
    <recommendedName>
        <fullName evidence="7">Reverse transcriptase domain-containing protein</fullName>
    </recommendedName>
</protein>
<dbReference type="InterPro" id="IPR005135">
    <property type="entry name" value="Endo/exonuclease/phosphatase"/>
</dbReference>
<dbReference type="SUPFAM" id="SSF56672">
    <property type="entry name" value="DNA/RNA polymerases"/>
    <property type="match status" value="1"/>
</dbReference>
<sequence>MRGRERERRVRGGHRSRDRQSALKWEQGGVRRRSYHRSKEPRVRGKTKDDQYQSRNKQRDGPYNWGLYKQATTFFFTNIPDDWSYEEMWSTFLKFGRVYDIYSPNRRSRNGSRFGFVRFLGVTNRKELERKLDQIRVKDQKLWVNIPRYETEKQEGGEIRISSGRLTGDQNRSYAEVVKGRQEKELVGDQSTHSMEGRDRGRRNDKEWKKDAGQNKQGNNRDSDRHQPRHTTNRKVWKERGKGAKWAGMEFNVNPEEYAWLDGSYVGIVHSVEMVRNLQEKFYMEGYFSCQIRAMGGKMVLLTGQDKDEVKDLVEMAADWLRQWFEEVKPWTPQLIAKERYVWLRCQGAPVNVWGSDFFSTMGSSWGKFICLDDSTSKKERFDIARFLISTPIMETISVSREIKINGNIFKMKFTEEEATNCFFSLKHDFIPSFNSESEDQESWSSGTEPGMLAEEDERRNVEVQSGRPVEEDDDARSRRKEEERIKSIQTSQGIGGAAETVGDNLDVIQNSNESERSGCPDGVAVGLKMQAPLAEIGGKENEDTNHNLKPKDQPMARPTPQKESPMAVESTNVEVAQVETLKVPVISSHIRDHSGSGDPAEDKGDGEEDAFWKGHESERSRIEVWIGKQLVEINSKNRRRKVRRCSSVYGQTRSSEASVGRKRGRKKMNPQQREERQDPIFTSNQDGKAAGDSVGDSDIINVNRALKKQWQNQLAKDIWDLATQLGAVAENDEEVIQRLEEMEIRDRDAKRSMVNREEEGCRKFLALQETKMGTVDRMICRNLWGSEDMDWIAKPSNGLSGGLICVWDSKILKRIEILEGDNFLGVFGMWGSEEIPIFILNIYSPCHLPNKRALWEELQSLVNNRKGLWCLMGDFNAVRRIEERAGCKAVSSEMREFDAFIHNSELFDLPLIRRKYTWYNSNGQQMSRIDRFLFSEKWLSKWSEMKQWGLKRSISDHCPILVKNELIDWGPKPFRFFDAWLDQPGCKEVIARVWRDKDVKGWNGFKFKEKLKRTKKALKEWSGKSNREMDGKIKEAELVIAAIDEKGEQHQLSENDVDMRRNSFIELWKYMKIKERMSQQKSRKQWLKEGDANSKFFHRSIKGRWNRNVINSIRINGEQYTGVEAMKREIAKYFQVLFTEESWRRPKLDGISFRKISQMDNELLTSTFSEQEIKEAIWNCDPSKAPGPDGFNFRFIMSMWEDIKEDIINFVQEFHHHGRLVRGSNASFIVLIPKTDNPQAIEEFRPISLIGVTYKIIAKLLANRLRKVLPKVIGEQQMAFIEGRQLVEGAVIANEILDEFKRKKKKGFLFKADFEKAYDKVSWEFIDYMMMRMGFCETWRKWIQECLNSSLISILVNGSPTNQFPVYKGIRQGDPLSPFLFLIVAEGLNGLMSSAVEKERYKGVGIGSGNVMVTHLQFADDTIFFGEASEDNIMVIKCIMRTFELASGLKINFRKSQLIGVGVDQNWSARMAYHLCCKEGKLPFKYLGIPIGGNHRRKAMWQPMVESVRKKLASWKGRYLSRGGRITLINSVLSSLPVFLMSVFVIPKGIIHSIDKLRKSFLWGGKGDERKINWISWDKVCKKKEEGGLGVRDLRKFNLALMGKWWGRLAENGESMWKKIIVEKYGYGGGHWQDWTAENRGIGSSWWRDVCDLNSMDGGCYGWLKEGFRVIIGEGNSVSFWWDKWTGEECLANMFPRLYMLSTEKMKRCCEMGRRTNGSWEWKLSWRRNLFDWEKEESMELLNKIQNVQISQGCRDTWKWAHSKDGIYSTNSAYATLTKEERETTENTTFSRIWNPILPSKISAFNWQLLQDRIPTKMNLLARGIIKDIRECKCEICGEEEEDTKHLFLRCNIVRWLWMACAKWWGINVTLEEDCWNTFRNHEREHKDKCIRDGWDCIWNSLVWTVWLARNQKIYQGKEIIREKLLELIQLKSFQWITTKKERYAFSLTDWFLNPVACLYDCRRKRRVPNELVVGGEGS</sequence>
<feature type="compositionally biased region" description="Basic and acidic residues" evidence="2">
    <location>
        <begin position="195"/>
        <end position="226"/>
    </location>
</feature>
<evidence type="ECO:0000259" key="4">
    <source>
        <dbReference type="PROSITE" id="PS50878"/>
    </source>
</evidence>
<gene>
    <name evidence="5" type="ORF">SLEP1_g40860</name>
</gene>
<evidence type="ECO:0000313" key="5">
    <source>
        <dbReference type="EMBL" id="GKV32244.1"/>
    </source>
</evidence>
<dbReference type="PROSITE" id="PS50878">
    <property type="entry name" value="RT_POL"/>
    <property type="match status" value="1"/>
</dbReference>
<evidence type="ECO:0000259" key="3">
    <source>
        <dbReference type="PROSITE" id="PS50102"/>
    </source>
</evidence>
<dbReference type="Gene3D" id="3.30.70.330">
    <property type="match status" value="1"/>
</dbReference>
<dbReference type="GO" id="GO:0003824">
    <property type="term" value="F:catalytic activity"/>
    <property type="evidence" value="ECO:0007669"/>
    <property type="project" value="InterPro"/>
</dbReference>
<dbReference type="SMART" id="SM00360">
    <property type="entry name" value="RRM"/>
    <property type="match status" value="1"/>
</dbReference>
<comment type="caution">
    <text evidence="5">The sequence shown here is derived from an EMBL/GenBank/DDBJ whole genome shotgun (WGS) entry which is preliminary data.</text>
</comment>
<dbReference type="PANTHER" id="PTHR33116:SF78">
    <property type="entry name" value="OS12G0587133 PROTEIN"/>
    <property type="match status" value="1"/>
</dbReference>
<proteinExistence type="predicted"/>
<feature type="region of interest" description="Disordered" evidence="2">
    <location>
        <begin position="1"/>
        <end position="59"/>
    </location>
</feature>
<organism evidence="5 6">
    <name type="scientific">Rubroshorea leprosula</name>
    <dbReference type="NCBI Taxonomy" id="152421"/>
    <lineage>
        <taxon>Eukaryota</taxon>
        <taxon>Viridiplantae</taxon>
        <taxon>Streptophyta</taxon>
        <taxon>Embryophyta</taxon>
        <taxon>Tracheophyta</taxon>
        <taxon>Spermatophyta</taxon>
        <taxon>Magnoliopsida</taxon>
        <taxon>eudicotyledons</taxon>
        <taxon>Gunneridae</taxon>
        <taxon>Pentapetalae</taxon>
        <taxon>rosids</taxon>
        <taxon>malvids</taxon>
        <taxon>Malvales</taxon>
        <taxon>Dipterocarpaceae</taxon>
        <taxon>Rubroshorea</taxon>
    </lineage>
</organism>
<reference evidence="5 6" key="1">
    <citation type="journal article" date="2021" name="Commun. Biol.">
        <title>The genome of Shorea leprosula (Dipterocarpaceae) highlights the ecological relevance of drought in aseasonal tropical rainforests.</title>
        <authorList>
            <person name="Ng K.K.S."/>
            <person name="Kobayashi M.J."/>
            <person name="Fawcett J.A."/>
            <person name="Hatakeyama M."/>
            <person name="Paape T."/>
            <person name="Ng C.H."/>
            <person name="Ang C.C."/>
            <person name="Tnah L.H."/>
            <person name="Lee C.T."/>
            <person name="Nishiyama T."/>
            <person name="Sese J."/>
            <person name="O'Brien M.J."/>
            <person name="Copetti D."/>
            <person name="Mohd Noor M.I."/>
            <person name="Ong R.C."/>
            <person name="Putra M."/>
            <person name="Sireger I.Z."/>
            <person name="Indrioko S."/>
            <person name="Kosugi Y."/>
            <person name="Izuno A."/>
            <person name="Isagi Y."/>
            <person name="Lee S.L."/>
            <person name="Shimizu K.K."/>
        </authorList>
    </citation>
    <scope>NUCLEOTIDE SEQUENCE [LARGE SCALE GENOMIC DNA]</scope>
    <source>
        <strain evidence="5">214</strain>
    </source>
</reference>
<dbReference type="Proteomes" id="UP001054252">
    <property type="component" value="Unassembled WGS sequence"/>
</dbReference>
<feature type="compositionally biased region" description="Basic and acidic residues" evidence="2">
    <location>
        <begin position="590"/>
        <end position="604"/>
    </location>
</feature>
<dbReference type="Pfam" id="PF13966">
    <property type="entry name" value="zf-RVT"/>
    <property type="match status" value="1"/>
</dbReference>
<dbReference type="InterPro" id="IPR036691">
    <property type="entry name" value="Endo/exonu/phosph_ase_sf"/>
</dbReference>
<feature type="compositionally biased region" description="Polar residues" evidence="2">
    <location>
        <begin position="649"/>
        <end position="658"/>
    </location>
</feature>
<dbReference type="GO" id="GO:0003723">
    <property type="term" value="F:RNA binding"/>
    <property type="evidence" value="ECO:0007669"/>
    <property type="project" value="UniProtKB-UniRule"/>
</dbReference>
<accession>A0AAV5L5L6</accession>